<feature type="compositionally biased region" description="Basic and acidic residues" evidence="13">
    <location>
        <begin position="113"/>
        <end position="124"/>
    </location>
</feature>
<gene>
    <name evidence="15" type="ORF">RJ641_020828</name>
</gene>
<feature type="binding site" evidence="10">
    <location>
        <position position="65"/>
    </location>
    <ligand>
        <name>Ca(2+)</name>
        <dbReference type="ChEBI" id="CHEBI:29108"/>
        <label>2</label>
    </ligand>
</feature>
<evidence type="ECO:0000313" key="15">
    <source>
        <dbReference type="EMBL" id="KAK6915711.1"/>
    </source>
</evidence>
<dbReference type="SUPFAM" id="SSF48113">
    <property type="entry name" value="Heme-dependent peroxidases"/>
    <property type="match status" value="1"/>
</dbReference>
<evidence type="ECO:0000256" key="11">
    <source>
        <dbReference type="PIRSR" id="PIRSR600823-5"/>
    </source>
</evidence>
<evidence type="ECO:0000256" key="1">
    <source>
        <dbReference type="ARBA" id="ARBA00000189"/>
    </source>
</evidence>
<evidence type="ECO:0000256" key="3">
    <source>
        <dbReference type="ARBA" id="ARBA00012313"/>
    </source>
</evidence>
<keyword evidence="7" id="KW-0560">Oxidoreductase</keyword>
<evidence type="ECO:0000256" key="9">
    <source>
        <dbReference type="ARBA" id="ARBA00023157"/>
    </source>
</evidence>
<organism evidence="15 16">
    <name type="scientific">Dillenia turbinata</name>
    <dbReference type="NCBI Taxonomy" id="194707"/>
    <lineage>
        <taxon>Eukaryota</taxon>
        <taxon>Viridiplantae</taxon>
        <taxon>Streptophyta</taxon>
        <taxon>Embryophyta</taxon>
        <taxon>Tracheophyta</taxon>
        <taxon>Spermatophyta</taxon>
        <taxon>Magnoliopsida</taxon>
        <taxon>eudicotyledons</taxon>
        <taxon>Gunneridae</taxon>
        <taxon>Pentapetalae</taxon>
        <taxon>Dilleniales</taxon>
        <taxon>Dilleniaceae</taxon>
        <taxon>Dillenia</taxon>
    </lineage>
</organism>
<evidence type="ECO:0000256" key="6">
    <source>
        <dbReference type="ARBA" id="ARBA00022723"/>
    </source>
</evidence>
<feature type="binding site" evidence="10">
    <location>
        <position position="62"/>
    </location>
    <ligand>
        <name>Ca(2+)</name>
        <dbReference type="ChEBI" id="CHEBI:29108"/>
        <label>2</label>
    </ligand>
</feature>
<evidence type="ECO:0000256" key="10">
    <source>
        <dbReference type="PIRSR" id="PIRSR600823-3"/>
    </source>
</evidence>
<comment type="cofactor">
    <cofactor evidence="2">
        <name>heme b</name>
        <dbReference type="ChEBI" id="CHEBI:60344"/>
    </cofactor>
</comment>
<feature type="disulfide bond" evidence="11">
    <location>
        <begin position="15"/>
        <end position="47"/>
    </location>
</feature>
<name>A0AAN8UPT5_9MAGN</name>
<comment type="similarity">
    <text evidence="12">Belongs to the peroxidase family.</text>
</comment>
<keyword evidence="4 15" id="KW-0575">Peroxidase</keyword>
<evidence type="ECO:0000256" key="13">
    <source>
        <dbReference type="SAM" id="MobiDB-lite"/>
    </source>
</evidence>
<dbReference type="PRINTS" id="PR00461">
    <property type="entry name" value="PLPEROXIDASE"/>
</dbReference>
<keyword evidence="8" id="KW-0408">Iron</keyword>
<dbReference type="GO" id="GO:0140825">
    <property type="term" value="F:lactoperoxidase activity"/>
    <property type="evidence" value="ECO:0007669"/>
    <property type="project" value="UniProtKB-EC"/>
</dbReference>
<dbReference type="InterPro" id="IPR010255">
    <property type="entry name" value="Haem_peroxidase_sf"/>
</dbReference>
<dbReference type="PROSITE" id="PS50873">
    <property type="entry name" value="PEROXIDASE_4"/>
    <property type="match status" value="1"/>
</dbReference>
<dbReference type="AlphaFoldDB" id="A0AAN8UPT5"/>
<dbReference type="GO" id="GO:0006979">
    <property type="term" value="P:response to oxidative stress"/>
    <property type="evidence" value="ECO:0007669"/>
    <property type="project" value="InterPro"/>
</dbReference>
<evidence type="ECO:0000256" key="2">
    <source>
        <dbReference type="ARBA" id="ARBA00001970"/>
    </source>
</evidence>
<accession>A0AAN8UPT5</accession>
<evidence type="ECO:0000256" key="12">
    <source>
        <dbReference type="RuleBase" id="RU004241"/>
    </source>
</evidence>
<feature type="region of interest" description="Disordered" evidence="13">
    <location>
        <begin position="106"/>
        <end position="134"/>
    </location>
</feature>
<evidence type="ECO:0000256" key="8">
    <source>
        <dbReference type="ARBA" id="ARBA00023004"/>
    </source>
</evidence>
<keyword evidence="5" id="KW-0349">Heme</keyword>
<dbReference type="EC" id="1.11.1.7" evidence="3"/>
<evidence type="ECO:0000256" key="4">
    <source>
        <dbReference type="ARBA" id="ARBA00022559"/>
    </source>
</evidence>
<dbReference type="Gene3D" id="1.10.420.10">
    <property type="entry name" value="Peroxidase, domain 2"/>
    <property type="match status" value="1"/>
</dbReference>
<evidence type="ECO:0000259" key="14">
    <source>
        <dbReference type="PROSITE" id="PS50873"/>
    </source>
</evidence>
<evidence type="ECO:0000256" key="5">
    <source>
        <dbReference type="ARBA" id="ARBA00022617"/>
    </source>
</evidence>
<keyword evidence="9 11" id="KW-1015">Disulfide bond</keyword>
<reference evidence="15 16" key="1">
    <citation type="submission" date="2023-12" db="EMBL/GenBank/DDBJ databases">
        <title>A high-quality genome assembly for Dillenia turbinata (Dilleniales).</title>
        <authorList>
            <person name="Chanderbali A."/>
        </authorList>
    </citation>
    <scope>NUCLEOTIDE SEQUENCE [LARGE SCALE GENOMIC DNA]</scope>
    <source>
        <strain evidence="15">LSX21</strain>
        <tissue evidence="15">Leaf</tissue>
    </source>
</reference>
<protein>
    <recommendedName>
        <fullName evidence="3">peroxidase</fullName>
        <ecNumber evidence="3">1.11.1.7</ecNumber>
    </recommendedName>
</protein>
<feature type="binding site" evidence="10">
    <location>
        <position position="70"/>
    </location>
    <ligand>
        <name>Ca(2+)</name>
        <dbReference type="ChEBI" id="CHEBI:29108"/>
        <label>2</label>
    </ligand>
</feature>
<evidence type="ECO:0000313" key="16">
    <source>
        <dbReference type="Proteomes" id="UP001370490"/>
    </source>
</evidence>
<dbReference type="GO" id="GO:0020037">
    <property type="term" value="F:heme binding"/>
    <property type="evidence" value="ECO:0007669"/>
    <property type="project" value="InterPro"/>
</dbReference>
<evidence type="ECO:0000256" key="7">
    <source>
        <dbReference type="ARBA" id="ARBA00023002"/>
    </source>
</evidence>
<keyword evidence="10" id="KW-0106">Calcium</keyword>
<dbReference type="GO" id="GO:0046872">
    <property type="term" value="F:metal ion binding"/>
    <property type="evidence" value="ECO:0007669"/>
    <property type="project" value="UniProtKB-KW"/>
</dbReference>
<dbReference type="PANTHER" id="PTHR31517">
    <property type="match status" value="1"/>
</dbReference>
<feature type="domain" description="Plant heme peroxidase family profile" evidence="14">
    <location>
        <begin position="1"/>
        <end position="105"/>
    </location>
</feature>
<dbReference type="FunFam" id="1.10.420.10:FF:000001">
    <property type="entry name" value="Peroxidase"/>
    <property type="match status" value="1"/>
</dbReference>
<dbReference type="InterPro" id="IPR002016">
    <property type="entry name" value="Haem_peroxidase"/>
</dbReference>
<dbReference type="EMBL" id="JBAMMX010000025">
    <property type="protein sequence ID" value="KAK6915711.1"/>
    <property type="molecule type" value="Genomic_DNA"/>
</dbReference>
<keyword evidence="6 10" id="KW-0479">Metal-binding</keyword>
<dbReference type="PANTHER" id="PTHR31517:SF51">
    <property type="entry name" value="PEROXIDASE 55"/>
    <property type="match status" value="1"/>
</dbReference>
<dbReference type="Proteomes" id="UP001370490">
    <property type="component" value="Unassembled WGS sequence"/>
</dbReference>
<comment type="cofactor">
    <cofactor evidence="10">
        <name>Ca(2+)</name>
        <dbReference type="ChEBI" id="CHEBI:29108"/>
    </cofactor>
    <text evidence="10">Binds 2 calcium ions per subunit.</text>
</comment>
<dbReference type="InterPro" id="IPR000823">
    <property type="entry name" value="Peroxidase_pln"/>
</dbReference>
<keyword evidence="16" id="KW-1185">Reference proteome</keyword>
<comment type="catalytic activity">
    <reaction evidence="1">
        <text>2 a phenolic donor + H2O2 = 2 a phenolic radical donor + 2 H2O</text>
        <dbReference type="Rhea" id="RHEA:56136"/>
        <dbReference type="ChEBI" id="CHEBI:15377"/>
        <dbReference type="ChEBI" id="CHEBI:16240"/>
        <dbReference type="ChEBI" id="CHEBI:139520"/>
        <dbReference type="ChEBI" id="CHEBI:139521"/>
        <dbReference type="EC" id="1.11.1.7"/>
    </reaction>
</comment>
<dbReference type="Pfam" id="PF00141">
    <property type="entry name" value="peroxidase"/>
    <property type="match status" value="1"/>
</dbReference>
<proteinExistence type="inferred from homology"/>
<sequence>MVTLSRAYSIGVLHCSSFSNRLYFFNTPNQQDPSMESKLAMTFKTKCPRPFTTGSNSTMALDALTPNRIDNRYYVNLKNQRGLLTSDQTPVTSPLTAGMVRDNANAATSEEDNGVKEKKSEETKQPQTFGLIPGLGGGGLIPGIGGGGLPPFRRVGPGRGFNPVGGGTYGNYPGYGPGYGRGGSDFGPGYGGPGNGFNGGFDPGQDGGGFGGPGNGIVNFFPGRGNGGGVVPP</sequence>
<comment type="caution">
    <text evidence="15">The sequence shown here is derived from an EMBL/GenBank/DDBJ whole genome shotgun (WGS) entry which is preliminary data.</text>
</comment>